<feature type="active site" description="Nucleophile" evidence="6">
    <location>
        <position position="230"/>
    </location>
</feature>
<dbReference type="SUPFAM" id="SSF141523">
    <property type="entry name" value="L,D-transpeptidase catalytic domain-like"/>
    <property type="match status" value="1"/>
</dbReference>
<dbReference type="PROSITE" id="PS51257">
    <property type="entry name" value="PROKAR_LIPOPROTEIN"/>
    <property type="match status" value="1"/>
</dbReference>
<evidence type="ECO:0000256" key="1">
    <source>
        <dbReference type="ARBA" id="ARBA00004752"/>
    </source>
</evidence>
<dbReference type="CDD" id="cd16913">
    <property type="entry name" value="YkuD_like"/>
    <property type="match status" value="1"/>
</dbReference>
<evidence type="ECO:0000256" key="4">
    <source>
        <dbReference type="ARBA" id="ARBA00022984"/>
    </source>
</evidence>
<dbReference type="AlphaFoldDB" id="D5WTC8"/>
<dbReference type="STRING" id="562970.Btus_2504"/>
<dbReference type="UniPathway" id="UPA00219"/>
<reference evidence="10 11" key="1">
    <citation type="journal article" date="2011" name="Stand. Genomic Sci.">
        <title>Complete genome sequence of the thermophilic, hydrogen-oxidizing Bacillus tusciae type strain (T2) and reclassification in the new genus, Kyrpidia gen. nov. as Kyrpidia tusciae comb. nov. and emendation of the family Alicyclobacillaceae da Costa and Rainey, 2010.</title>
        <authorList>
            <person name="Klenk H.P."/>
            <person name="Lapidus A."/>
            <person name="Chertkov O."/>
            <person name="Copeland A."/>
            <person name="Del Rio T.G."/>
            <person name="Nolan M."/>
            <person name="Lucas S."/>
            <person name="Chen F."/>
            <person name="Tice H."/>
            <person name="Cheng J.F."/>
            <person name="Han C."/>
            <person name="Bruce D."/>
            <person name="Goodwin L."/>
            <person name="Pitluck S."/>
            <person name="Pati A."/>
            <person name="Ivanova N."/>
            <person name="Mavromatis K."/>
            <person name="Daum C."/>
            <person name="Chen A."/>
            <person name="Palaniappan K."/>
            <person name="Chang Y.J."/>
            <person name="Land M."/>
            <person name="Hauser L."/>
            <person name="Jeffries C.D."/>
            <person name="Detter J.C."/>
            <person name="Rohde M."/>
            <person name="Abt B."/>
            <person name="Pukall R."/>
            <person name="Goker M."/>
            <person name="Bristow J."/>
            <person name="Markowitz V."/>
            <person name="Hugenholtz P."/>
            <person name="Eisen J.A."/>
        </authorList>
    </citation>
    <scope>NUCLEOTIDE SEQUENCE [LARGE SCALE GENOMIC DNA]</scope>
    <source>
        <strain evidence="10 11">DSM 2912</strain>
    </source>
</reference>
<feature type="region of interest" description="Disordered" evidence="7">
    <location>
        <begin position="26"/>
        <end position="110"/>
    </location>
</feature>
<dbReference type="RefSeq" id="WP_013076447.1">
    <property type="nucleotide sequence ID" value="NC_014098.1"/>
</dbReference>
<protein>
    <submittedName>
        <fullName evidence="10">ErfK/YbiS/YcfS/YnhG family protein</fullName>
    </submittedName>
</protein>
<dbReference type="HOGENOM" id="CLU_1088968_0_0_9"/>
<dbReference type="GO" id="GO:0071555">
    <property type="term" value="P:cell wall organization"/>
    <property type="evidence" value="ECO:0007669"/>
    <property type="project" value="UniProtKB-UniRule"/>
</dbReference>
<dbReference type="PROSITE" id="PS52029">
    <property type="entry name" value="LD_TPASE"/>
    <property type="match status" value="1"/>
</dbReference>
<dbReference type="Pfam" id="PF03734">
    <property type="entry name" value="YkuD"/>
    <property type="match status" value="1"/>
</dbReference>
<keyword evidence="8" id="KW-0732">Signal</keyword>
<evidence type="ECO:0000259" key="9">
    <source>
        <dbReference type="PROSITE" id="PS52029"/>
    </source>
</evidence>
<feature type="active site" description="Proton donor/acceptor" evidence="6">
    <location>
        <position position="204"/>
    </location>
</feature>
<dbReference type="GO" id="GO:0071972">
    <property type="term" value="F:peptidoglycan L,D-transpeptidase activity"/>
    <property type="evidence" value="ECO:0007669"/>
    <property type="project" value="TreeGrafter"/>
</dbReference>
<name>D5WTC8_KYRT2</name>
<evidence type="ECO:0000313" key="10">
    <source>
        <dbReference type="EMBL" id="ADG07164.1"/>
    </source>
</evidence>
<keyword evidence="2" id="KW-0808">Transferase</keyword>
<dbReference type="PANTHER" id="PTHR30582:SF2">
    <property type="entry name" value="L,D-TRANSPEPTIDASE YCIB-RELATED"/>
    <property type="match status" value="1"/>
</dbReference>
<feature type="compositionally biased region" description="Low complexity" evidence="7">
    <location>
        <begin position="76"/>
        <end position="101"/>
    </location>
</feature>
<dbReference type="KEGG" id="bts:Btus_2504"/>
<dbReference type="PANTHER" id="PTHR30582">
    <property type="entry name" value="L,D-TRANSPEPTIDASE"/>
    <property type="match status" value="1"/>
</dbReference>
<dbReference type="Gene3D" id="2.40.440.10">
    <property type="entry name" value="L,D-transpeptidase catalytic domain-like"/>
    <property type="match status" value="1"/>
</dbReference>
<dbReference type="eggNOG" id="COG1376">
    <property type="taxonomic scope" value="Bacteria"/>
</dbReference>
<proteinExistence type="predicted"/>
<evidence type="ECO:0000256" key="7">
    <source>
        <dbReference type="SAM" id="MobiDB-lite"/>
    </source>
</evidence>
<dbReference type="GO" id="GO:0016740">
    <property type="term" value="F:transferase activity"/>
    <property type="evidence" value="ECO:0007669"/>
    <property type="project" value="UniProtKB-KW"/>
</dbReference>
<feature type="compositionally biased region" description="Low complexity" evidence="7">
    <location>
        <begin position="54"/>
        <end position="67"/>
    </location>
</feature>
<dbReference type="InterPro" id="IPR005490">
    <property type="entry name" value="LD_TPept_cat_dom"/>
</dbReference>
<organism evidence="10 11">
    <name type="scientific">Kyrpidia tusciae (strain DSM 2912 / NBRC 15312 / T2)</name>
    <name type="common">Bacillus tusciae</name>
    <dbReference type="NCBI Taxonomy" id="562970"/>
    <lineage>
        <taxon>Bacteria</taxon>
        <taxon>Bacillati</taxon>
        <taxon>Bacillota</taxon>
        <taxon>Bacilli</taxon>
        <taxon>Bacillales</taxon>
        <taxon>Alicyclobacillaceae</taxon>
        <taxon>Kyrpidia</taxon>
    </lineage>
</organism>
<keyword evidence="5 6" id="KW-0961">Cell wall biogenesis/degradation</keyword>
<dbReference type="GO" id="GO:0008360">
    <property type="term" value="P:regulation of cell shape"/>
    <property type="evidence" value="ECO:0007669"/>
    <property type="project" value="UniProtKB-UniRule"/>
</dbReference>
<dbReference type="GO" id="GO:0018104">
    <property type="term" value="P:peptidoglycan-protein cross-linking"/>
    <property type="evidence" value="ECO:0007669"/>
    <property type="project" value="TreeGrafter"/>
</dbReference>
<dbReference type="EMBL" id="CP002017">
    <property type="protein sequence ID" value="ADG07164.1"/>
    <property type="molecule type" value="Genomic_DNA"/>
</dbReference>
<dbReference type="InterPro" id="IPR038063">
    <property type="entry name" value="Transpep_catalytic_dom"/>
</dbReference>
<dbReference type="InterPro" id="IPR050979">
    <property type="entry name" value="LD-transpeptidase"/>
</dbReference>
<keyword evidence="4 6" id="KW-0573">Peptidoglycan synthesis</keyword>
<keyword evidence="11" id="KW-1185">Reference proteome</keyword>
<feature type="signal peptide" evidence="8">
    <location>
        <begin position="1"/>
        <end position="24"/>
    </location>
</feature>
<feature type="domain" description="L,D-TPase catalytic" evidence="9">
    <location>
        <begin position="130"/>
        <end position="254"/>
    </location>
</feature>
<evidence type="ECO:0000256" key="3">
    <source>
        <dbReference type="ARBA" id="ARBA00022960"/>
    </source>
</evidence>
<keyword evidence="3 6" id="KW-0133">Cell shape</keyword>
<evidence type="ECO:0000256" key="2">
    <source>
        <dbReference type="ARBA" id="ARBA00022679"/>
    </source>
</evidence>
<evidence type="ECO:0000256" key="5">
    <source>
        <dbReference type="ARBA" id="ARBA00023316"/>
    </source>
</evidence>
<evidence type="ECO:0000256" key="8">
    <source>
        <dbReference type="SAM" id="SignalP"/>
    </source>
</evidence>
<gene>
    <name evidence="10" type="ordered locus">Btus_2504</name>
</gene>
<evidence type="ECO:0000256" key="6">
    <source>
        <dbReference type="PROSITE-ProRule" id="PRU01373"/>
    </source>
</evidence>
<dbReference type="GO" id="GO:0005576">
    <property type="term" value="C:extracellular region"/>
    <property type="evidence" value="ECO:0007669"/>
    <property type="project" value="TreeGrafter"/>
</dbReference>
<feature type="chain" id="PRO_5003079561" evidence="8">
    <location>
        <begin position="25"/>
        <end position="255"/>
    </location>
</feature>
<accession>D5WTC8</accession>
<dbReference type="Proteomes" id="UP000002368">
    <property type="component" value="Chromosome"/>
</dbReference>
<comment type="pathway">
    <text evidence="1 6">Cell wall biogenesis; peptidoglycan biosynthesis.</text>
</comment>
<dbReference type="OrthoDB" id="177750at2"/>
<evidence type="ECO:0000313" key="11">
    <source>
        <dbReference type="Proteomes" id="UP000002368"/>
    </source>
</evidence>
<sequence>MRRMRMAVAMVLSLTLAGCGMGLAQPSPATQSGSQAGGAAGAPSGQGQPGGGSASAAKPAGQSAGSAQGQGGNDGTPGSAPGAGPEAAQGHGAGAMQQTMGPSGGMRASSEDFVPASQLTMEALKQRKNLWIDCNLSQQRVYIKDGDQVLKVMVTSSGLDTNPDNSTPRGTFQIGQRDTWFYNAQEKEGGMYWVSFKGLEFLFHSVPMDQNQQIIQSEADKLGQKASHGCLRLSVPDAKWFYDNIPPETKVVIHD</sequence>